<gene>
    <name evidence="2" type="ORF">GCM10022255_106050</name>
</gene>
<keyword evidence="1" id="KW-0812">Transmembrane</keyword>
<evidence type="ECO:0008006" key="4">
    <source>
        <dbReference type="Google" id="ProtNLM"/>
    </source>
</evidence>
<feature type="transmembrane region" description="Helical" evidence="1">
    <location>
        <begin position="117"/>
        <end position="143"/>
    </location>
</feature>
<organism evidence="2 3">
    <name type="scientific">Dactylosporangium darangshiense</name>
    <dbReference type="NCBI Taxonomy" id="579108"/>
    <lineage>
        <taxon>Bacteria</taxon>
        <taxon>Bacillati</taxon>
        <taxon>Actinomycetota</taxon>
        <taxon>Actinomycetes</taxon>
        <taxon>Micromonosporales</taxon>
        <taxon>Micromonosporaceae</taxon>
        <taxon>Dactylosporangium</taxon>
    </lineage>
</organism>
<dbReference type="RefSeq" id="WP_345142227.1">
    <property type="nucleotide sequence ID" value="NZ_BAABAT010000064.1"/>
</dbReference>
<keyword evidence="3" id="KW-1185">Reference proteome</keyword>
<sequence length="146" mass="14838">MAETLSQRYARFYAPLALLTFALAFAPLFDDVVEYDARGQVEMRAHYGTVFDMANTGGGGAAVIGIVLLFTLVGCLAAVAFGARGPALPGTCAALAALIALMLIAKPGTGTPTPHLSGFGAVGLALAVATVVIGGAHAVHLALRRE</sequence>
<dbReference type="Proteomes" id="UP001500620">
    <property type="component" value="Unassembled WGS sequence"/>
</dbReference>
<feature type="transmembrane region" description="Helical" evidence="1">
    <location>
        <begin position="12"/>
        <end position="29"/>
    </location>
</feature>
<evidence type="ECO:0000313" key="2">
    <source>
        <dbReference type="EMBL" id="GAA4263245.1"/>
    </source>
</evidence>
<reference evidence="3" key="1">
    <citation type="journal article" date="2019" name="Int. J. Syst. Evol. Microbiol.">
        <title>The Global Catalogue of Microorganisms (GCM) 10K type strain sequencing project: providing services to taxonomists for standard genome sequencing and annotation.</title>
        <authorList>
            <consortium name="The Broad Institute Genomics Platform"/>
            <consortium name="The Broad Institute Genome Sequencing Center for Infectious Disease"/>
            <person name="Wu L."/>
            <person name="Ma J."/>
        </authorList>
    </citation>
    <scope>NUCLEOTIDE SEQUENCE [LARGE SCALE GENOMIC DNA]</scope>
    <source>
        <strain evidence="3">JCM 17441</strain>
    </source>
</reference>
<keyword evidence="1" id="KW-0472">Membrane</keyword>
<evidence type="ECO:0000313" key="3">
    <source>
        <dbReference type="Proteomes" id="UP001500620"/>
    </source>
</evidence>
<comment type="caution">
    <text evidence="2">The sequence shown here is derived from an EMBL/GenBank/DDBJ whole genome shotgun (WGS) entry which is preliminary data.</text>
</comment>
<feature type="transmembrane region" description="Helical" evidence="1">
    <location>
        <begin position="61"/>
        <end position="81"/>
    </location>
</feature>
<proteinExistence type="predicted"/>
<feature type="transmembrane region" description="Helical" evidence="1">
    <location>
        <begin position="88"/>
        <end position="105"/>
    </location>
</feature>
<evidence type="ECO:0000256" key="1">
    <source>
        <dbReference type="SAM" id="Phobius"/>
    </source>
</evidence>
<accession>A0ABP8DT89</accession>
<name>A0ABP8DT89_9ACTN</name>
<dbReference type="EMBL" id="BAABAT010000064">
    <property type="protein sequence ID" value="GAA4263245.1"/>
    <property type="molecule type" value="Genomic_DNA"/>
</dbReference>
<protein>
    <recommendedName>
        <fullName evidence="4">DUF998 domain-containing protein</fullName>
    </recommendedName>
</protein>
<keyword evidence="1" id="KW-1133">Transmembrane helix</keyword>